<dbReference type="InterPro" id="IPR005103">
    <property type="entry name" value="AA9_LPMO"/>
</dbReference>
<dbReference type="PANTHER" id="PTHR33353:SF10">
    <property type="entry name" value="ENDO-BETA-1,4-GLUCANASE D"/>
    <property type="match status" value="1"/>
</dbReference>
<dbReference type="PROSITE" id="PS00562">
    <property type="entry name" value="CBM1_1"/>
    <property type="match status" value="1"/>
</dbReference>
<organism evidence="19 20">
    <name type="scientific">Rhizophlyctis rosea</name>
    <dbReference type="NCBI Taxonomy" id="64517"/>
    <lineage>
        <taxon>Eukaryota</taxon>
        <taxon>Fungi</taxon>
        <taxon>Fungi incertae sedis</taxon>
        <taxon>Chytridiomycota</taxon>
        <taxon>Chytridiomycota incertae sedis</taxon>
        <taxon>Chytridiomycetes</taxon>
        <taxon>Rhizophlyctidales</taxon>
        <taxon>Rhizophlyctidaceae</taxon>
        <taxon>Rhizophlyctis</taxon>
    </lineage>
</organism>
<feature type="region of interest" description="Disordered" evidence="16">
    <location>
        <begin position="210"/>
        <end position="265"/>
    </location>
</feature>
<evidence type="ECO:0000256" key="12">
    <source>
        <dbReference type="ARBA" id="ARBA00023326"/>
    </source>
</evidence>
<keyword evidence="3" id="KW-0964">Secreted</keyword>
<evidence type="ECO:0000256" key="6">
    <source>
        <dbReference type="ARBA" id="ARBA00023001"/>
    </source>
</evidence>
<keyword evidence="20" id="KW-1185">Reference proteome</keyword>
<comment type="similarity">
    <text evidence="13">Belongs to the polysaccharide monooxygenase AA9 family.</text>
</comment>
<accession>A0AAD5SE72</accession>
<evidence type="ECO:0000313" key="20">
    <source>
        <dbReference type="Proteomes" id="UP001212841"/>
    </source>
</evidence>
<keyword evidence="4" id="KW-0479">Metal-binding</keyword>
<dbReference type="Pfam" id="PF03443">
    <property type="entry name" value="AA9"/>
    <property type="match status" value="1"/>
</dbReference>
<dbReference type="PANTHER" id="PTHR33353">
    <property type="entry name" value="PUTATIVE (AFU_ORTHOLOGUE AFUA_1G12560)-RELATED"/>
    <property type="match status" value="1"/>
</dbReference>
<evidence type="ECO:0000256" key="3">
    <source>
        <dbReference type="ARBA" id="ARBA00022525"/>
    </source>
</evidence>
<comment type="cofactor">
    <cofactor evidence="1">
        <name>Cu(2+)</name>
        <dbReference type="ChEBI" id="CHEBI:29036"/>
    </cofactor>
</comment>
<keyword evidence="12" id="KW-0624">Polysaccharide degradation</keyword>
<dbReference type="Pfam" id="PF00734">
    <property type="entry name" value="CBM_1"/>
    <property type="match status" value="1"/>
</dbReference>
<feature type="chain" id="PRO_5042123166" description="lytic cellulose monooxygenase (C4-dehydrogenating)" evidence="17">
    <location>
        <begin position="19"/>
        <end position="298"/>
    </location>
</feature>
<dbReference type="InterPro" id="IPR000254">
    <property type="entry name" value="CBD"/>
</dbReference>
<keyword evidence="5 17" id="KW-0732">Signal</keyword>
<keyword evidence="10" id="KW-1015">Disulfide bond</keyword>
<evidence type="ECO:0000256" key="15">
    <source>
        <dbReference type="ARBA" id="ARBA00047174"/>
    </source>
</evidence>
<evidence type="ECO:0000256" key="14">
    <source>
        <dbReference type="ARBA" id="ARBA00045077"/>
    </source>
</evidence>
<evidence type="ECO:0000256" key="1">
    <source>
        <dbReference type="ARBA" id="ARBA00001973"/>
    </source>
</evidence>
<keyword evidence="11" id="KW-0119">Carbohydrate metabolism</keyword>
<dbReference type="EMBL" id="JADGJD010000419">
    <property type="protein sequence ID" value="KAJ3051237.1"/>
    <property type="molecule type" value="Genomic_DNA"/>
</dbReference>
<dbReference type="EC" id="1.14.99.56" evidence="15"/>
<dbReference type="InterPro" id="IPR035971">
    <property type="entry name" value="CBD_sf"/>
</dbReference>
<evidence type="ECO:0000256" key="2">
    <source>
        <dbReference type="ARBA" id="ARBA00004613"/>
    </source>
</evidence>
<comment type="subcellular location">
    <subcellularLocation>
        <location evidence="2">Secreted</location>
    </subcellularLocation>
</comment>
<comment type="catalytic activity">
    <reaction evidence="14">
        <text>[(1-&gt;4)-beta-D-glucosyl]n+m + reduced acceptor + O2 = 4-dehydro-beta-D-glucosyl-[(1-&gt;4)-beta-D-glucosyl]n-1 + [(1-&gt;4)-beta-D-glucosyl]m + acceptor + H2O.</text>
        <dbReference type="EC" id="1.14.99.56"/>
    </reaction>
</comment>
<evidence type="ECO:0000256" key="4">
    <source>
        <dbReference type="ARBA" id="ARBA00022723"/>
    </source>
</evidence>
<keyword evidence="7" id="KW-0560">Oxidoreductase</keyword>
<evidence type="ECO:0000256" key="13">
    <source>
        <dbReference type="ARBA" id="ARBA00044502"/>
    </source>
</evidence>
<evidence type="ECO:0000256" key="9">
    <source>
        <dbReference type="ARBA" id="ARBA00023033"/>
    </source>
</evidence>
<dbReference type="GO" id="GO:0046872">
    <property type="term" value="F:metal ion binding"/>
    <property type="evidence" value="ECO:0007669"/>
    <property type="project" value="UniProtKB-KW"/>
</dbReference>
<evidence type="ECO:0000259" key="18">
    <source>
        <dbReference type="PROSITE" id="PS51164"/>
    </source>
</evidence>
<dbReference type="Gene3D" id="2.70.50.70">
    <property type="match status" value="1"/>
</dbReference>
<keyword evidence="6" id="KW-0136">Cellulose degradation</keyword>
<dbReference type="GO" id="GO:0030245">
    <property type="term" value="P:cellulose catabolic process"/>
    <property type="evidence" value="ECO:0007669"/>
    <property type="project" value="UniProtKB-KW"/>
</dbReference>
<evidence type="ECO:0000256" key="17">
    <source>
        <dbReference type="SAM" id="SignalP"/>
    </source>
</evidence>
<dbReference type="AlphaFoldDB" id="A0AAD5SE72"/>
<comment type="caution">
    <text evidence="19">The sequence shown here is derived from an EMBL/GenBank/DDBJ whole genome shotgun (WGS) entry which is preliminary data.</text>
</comment>
<dbReference type="CDD" id="cd21175">
    <property type="entry name" value="LPMO_AA9"/>
    <property type="match status" value="1"/>
</dbReference>
<dbReference type="GO" id="GO:0030248">
    <property type="term" value="F:cellulose binding"/>
    <property type="evidence" value="ECO:0007669"/>
    <property type="project" value="InterPro"/>
</dbReference>
<dbReference type="SUPFAM" id="SSF57180">
    <property type="entry name" value="Cellulose-binding domain"/>
    <property type="match status" value="1"/>
</dbReference>
<evidence type="ECO:0000256" key="7">
    <source>
        <dbReference type="ARBA" id="ARBA00023002"/>
    </source>
</evidence>
<evidence type="ECO:0000313" key="19">
    <source>
        <dbReference type="EMBL" id="KAJ3051237.1"/>
    </source>
</evidence>
<name>A0AAD5SE72_9FUNG</name>
<proteinExistence type="inferred from homology"/>
<sequence length="298" mass="31286">MFKAATAIVLALLGSAQAHYYVQNINGQTNCLRPLVQYNENFPVTGADISSSKITCGANPASANPASGTCTFAAGSLLEAQYSESSAWHIGPCYVYISGDGGRNWAKIFADNKKIGAEWCDMRFRSNNRKLAFTLPSSLPAGRYVLRVEHIALHQAQSSGGAQIYVRCADINVTGGGSTPLSPLTQFPGAYGPSTPGIMWNPYNGDQSSYPSVGPALYGGSGGNPNPQPQPTATQQPPRTTTATVGQQPPRTTTTTTRPPTGGANLYGQCGGQGWTGPTTCASGTCRASNQYYSQCLP</sequence>
<dbReference type="GO" id="GO:0004497">
    <property type="term" value="F:monooxygenase activity"/>
    <property type="evidence" value="ECO:0007669"/>
    <property type="project" value="UniProtKB-KW"/>
</dbReference>
<dbReference type="PROSITE" id="PS51164">
    <property type="entry name" value="CBM1_2"/>
    <property type="match status" value="1"/>
</dbReference>
<feature type="domain" description="CBM1" evidence="18">
    <location>
        <begin position="262"/>
        <end position="297"/>
    </location>
</feature>
<dbReference type="Proteomes" id="UP001212841">
    <property type="component" value="Unassembled WGS sequence"/>
</dbReference>
<keyword evidence="8" id="KW-0186">Copper</keyword>
<evidence type="ECO:0000256" key="5">
    <source>
        <dbReference type="ARBA" id="ARBA00022729"/>
    </source>
</evidence>
<gene>
    <name evidence="19" type="ORF">HK097_007775</name>
</gene>
<dbReference type="SMART" id="SM00236">
    <property type="entry name" value="fCBD"/>
    <property type="match status" value="1"/>
</dbReference>
<evidence type="ECO:0000256" key="11">
    <source>
        <dbReference type="ARBA" id="ARBA00023277"/>
    </source>
</evidence>
<reference evidence="19" key="1">
    <citation type="submission" date="2020-05" db="EMBL/GenBank/DDBJ databases">
        <title>Phylogenomic resolution of chytrid fungi.</title>
        <authorList>
            <person name="Stajich J.E."/>
            <person name="Amses K."/>
            <person name="Simmons R."/>
            <person name="Seto K."/>
            <person name="Myers J."/>
            <person name="Bonds A."/>
            <person name="Quandt C.A."/>
            <person name="Barry K."/>
            <person name="Liu P."/>
            <person name="Grigoriev I."/>
            <person name="Longcore J.E."/>
            <person name="James T.Y."/>
        </authorList>
    </citation>
    <scope>NUCLEOTIDE SEQUENCE</scope>
    <source>
        <strain evidence="19">JEL0318</strain>
    </source>
</reference>
<feature type="signal peptide" evidence="17">
    <location>
        <begin position="1"/>
        <end position="18"/>
    </location>
</feature>
<evidence type="ECO:0000256" key="8">
    <source>
        <dbReference type="ARBA" id="ARBA00023008"/>
    </source>
</evidence>
<evidence type="ECO:0000256" key="16">
    <source>
        <dbReference type="SAM" id="MobiDB-lite"/>
    </source>
</evidence>
<keyword evidence="9" id="KW-0503">Monooxygenase</keyword>
<dbReference type="GO" id="GO:0005576">
    <property type="term" value="C:extracellular region"/>
    <property type="evidence" value="ECO:0007669"/>
    <property type="project" value="UniProtKB-SubCell"/>
</dbReference>
<dbReference type="InterPro" id="IPR049892">
    <property type="entry name" value="AA9"/>
</dbReference>
<evidence type="ECO:0000256" key="10">
    <source>
        <dbReference type="ARBA" id="ARBA00023157"/>
    </source>
</evidence>
<feature type="compositionally biased region" description="Low complexity" evidence="16">
    <location>
        <begin position="231"/>
        <end position="261"/>
    </location>
</feature>
<protein>
    <recommendedName>
        <fullName evidence="15">lytic cellulose monooxygenase (C4-dehydrogenating)</fullName>
        <ecNumber evidence="15">1.14.99.56</ecNumber>
    </recommendedName>
</protein>